<dbReference type="Pfam" id="PF02954">
    <property type="entry name" value="HTH_8"/>
    <property type="match status" value="1"/>
</dbReference>
<feature type="domain" description="PAS" evidence="1">
    <location>
        <begin position="262"/>
        <end position="331"/>
    </location>
</feature>
<feature type="domain" description="PAS" evidence="1">
    <location>
        <begin position="12"/>
        <end position="77"/>
    </location>
</feature>
<reference evidence="2 3" key="1">
    <citation type="submission" date="2015-07" db="EMBL/GenBank/DDBJ databases">
        <authorList>
            <person name="Noorani M."/>
        </authorList>
    </citation>
    <scope>NUCLEOTIDE SEQUENCE [LARGE SCALE GENOMIC DNA]</scope>
    <source>
        <strain evidence="2 3">CECT 7802</strain>
    </source>
</reference>
<dbReference type="Gene3D" id="1.10.10.60">
    <property type="entry name" value="Homeodomain-like"/>
    <property type="match status" value="1"/>
</dbReference>
<evidence type="ECO:0000259" key="1">
    <source>
        <dbReference type="SMART" id="SM00091"/>
    </source>
</evidence>
<evidence type="ECO:0000313" key="2">
    <source>
        <dbReference type="EMBL" id="CTQ49160.1"/>
    </source>
</evidence>
<dbReference type="SMART" id="SM00091">
    <property type="entry name" value="PAS"/>
    <property type="match status" value="3"/>
</dbReference>
<dbReference type="EMBL" id="CXSU01000011">
    <property type="protein sequence ID" value="CTQ49160.1"/>
    <property type="molecule type" value="Genomic_DNA"/>
</dbReference>
<dbReference type="RefSeq" id="WP_055083563.1">
    <property type="nucleotide sequence ID" value="NZ_CXSU01000011.1"/>
</dbReference>
<dbReference type="InterPro" id="IPR002197">
    <property type="entry name" value="HTH_Fis"/>
</dbReference>
<dbReference type="InterPro" id="IPR000014">
    <property type="entry name" value="PAS"/>
</dbReference>
<dbReference type="PRINTS" id="PR01590">
    <property type="entry name" value="HTHFIS"/>
</dbReference>
<dbReference type="STRING" id="420998.JDO7802_01171"/>
<organism evidence="2 3">
    <name type="scientific">Jannaschia donghaensis</name>
    <dbReference type="NCBI Taxonomy" id="420998"/>
    <lineage>
        <taxon>Bacteria</taxon>
        <taxon>Pseudomonadati</taxon>
        <taxon>Pseudomonadota</taxon>
        <taxon>Alphaproteobacteria</taxon>
        <taxon>Rhodobacterales</taxon>
        <taxon>Roseobacteraceae</taxon>
        <taxon>Jannaschia</taxon>
    </lineage>
</organism>
<dbReference type="Gene3D" id="3.30.450.20">
    <property type="entry name" value="PAS domain"/>
    <property type="match status" value="3"/>
</dbReference>
<dbReference type="GO" id="GO:0043565">
    <property type="term" value="F:sequence-specific DNA binding"/>
    <property type="evidence" value="ECO:0007669"/>
    <property type="project" value="InterPro"/>
</dbReference>
<feature type="domain" description="PAS" evidence="1">
    <location>
        <begin position="146"/>
        <end position="218"/>
    </location>
</feature>
<dbReference type="SUPFAM" id="SSF55785">
    <property type="entry name" value="PYP-like sensor domain (PAS domain)"/>
    <property type="match status" value="1"/>
</dbReference>
<dbReference type="AlphaFoldDB" id="A0A0M6YGS6"/>
<evidence type="ECO:0000313" key="3">
    <source>
        <dbReference type="Proteomes" id="UP000049222"/>
    </source>
</evidence>
<sequence>MSIRDIRLRNDLPMESASAGLADVVISVSRDDRVIDVQWQDARGAATGRDWIGRSLFDLTSPASQAQILRALRSLGDRSPAPSRAQISLSSDTGAATVLSVLVQPAGDGYELIGLDQGPMIDAVARSDRLQAALEAAHNEDRDTSGLHRAVMTHLHDAIVVVDVSTGRILDLSKPAVGLLAVAAEGHGSLASGTAFTQCFEGRRRTEFIESLCSAATANRTVTAELRAGRGHVTLKPDLGRIDDAVVLICHLSTDEETSETTEFDATLERSVDAVVCLDERGRIIRTNPAFLRMVSAASHSLVEGCNMMTLLLRGAIDIKAMTDPKRPATFSTHLVGLTGQRTTVEITTADLPGGGHGLILRDVGLAAITRGPAEDSAAESQTRAESDAARQVGTVPLRDIVAGMTDVIERECVETALTLTRNNRVAAAEMLGLSRQSLYVKLRKFGLLDNKGDQ</sequence>
<dbReference type="Proteomes" id="UP000049222">
    <property type="component" value="Unassembled WGS sequence"/>
</dbReference>
<accession>A0A0M6YGS6</accession>
<gene>
    <name evidence="2" type="ORF">JDO7802_01171</name>
</gene>
<dbReference type="SUPFAM" id="SSF46689">
    <property type="entry name" value="Homeodomain-like"/>
    <property type="match status" value="1"/>
</dbReference>
<name>A0A0M6YGS6_9RHOB</name>
<keyword evidence="3" id="KW-1185">Reference proteome</keyword>
<protein>
    <submittedName>
        <fullName evidence="2">Transcriptional regulator PpsR</fullName>
    </submittedName>
</protein>
<proteinExistence type="predicted"/>
<dbReference type="InterPro" id="IPR009057">
    <property type="entry name" value="Homeodomain-like_sf"/>
</dbReference>
<dbReference type="InterPro" id="IPR035965">
    <property type="entry name" value="PAS-like_dom_sf"/>
</dbReference>